<feature type="binding site" evidence="9">
    <location>
        <position position="381"/>
    </location>
    <ligand>
        <name>3',5'-cyclic AMP</name>
        <dbReference type="ChEBI" id="CHEBI:58165"/>
        <label>2</label>
    </ligand>
</feature>
<evidence type="ECO:0000259" key="11">
    <source>
        <dbReference type="PROSITE" id="PS50042"/>
    </source>
</evidence>
<dbReference type="GO" id="GO:0030552">
    <property type="term" value="F:cAMP binding"/>
    <property type="evidence" value="ECO:0007669"/>
    <property type="project" value="UniProtKB-KW"/>
</dbReference>
<keyword evidence="5" id="KW-0677">Repeat</keyword>
<keyword evidence="4 8" id="KW-0116">cAMP-binding</keyword>
<feature type="domain" description="Cyclic nucleotide-binding" evidence="11">
    <location>
        <begin position="301"/>
        <end position="422"/>
    </location>
</feature>
<dbReference type="SMART" id="SM00394">
    <property type="entry name" value="RIIa"/>
    <property type="match status" value="1"/>
</dbReference>
<organism evidence="12 13">
    <name type="scientific">Rhizopus oryzae</name>
    <name type="common">Mucormycosis agent</name>
    <name type="synonym">Rhizopus arrhizus var. delemar</name>
    <dbReference type="NCBI Taxonomy" id="64495"/>
    <lineage>
        <taxon>Eukaryota</taxon>
        <taxon>Fungi</taxon>
        <taxon>Fungi incertae sedis</taxon>
        <taxon>Mucoromycota</taxon>
        <taxon>Mucoromycotina</taxon>
        <taxon>Mucoromycetes</taxon>
        <taxon>Mucorales</taxon>
        <taxon>Mucorineae</taxon>
        <taxon>Rhizopodaceae</taxon>
        <taxon>Rhizopus</taxon>
    </lineage>
</organism>
<dbReference type="InterPro" id="IPR012198">
    <property type="entry name" value="cAMP_dep_PK_reg_su"/>
</dbReference>
<evidence type="ECO:0000256" key="8">
    <source>
        <dbReference type="PIRNR" id="PIRNR000548"/>
    </source>
</evidence>
<keyword evidence="7 8" id="KW-0114">cAMP</keyword>
<feature type="binding site" evidence="9">
    <location>
        <position position="248"/>
    </location>
    <ligand>
        <name>3',5'-cyclic AMP</name>
        <dbReference type="ChEBI" id="CHEBI:58165"/>
        <label>1</label>
    </ligand>
</feature>
<dbReference type="Gene3D" id="2.60.120.10">
    <property type="entry name" value="Jelly Rolls"/>
    <property type="match status" value="2"/>
</dbReference>
<comment type="subunit">
    <text evidence="8">Tetramer, composed of 2 regulatory (R) and 2 catalytic (C) subunits. In the presence of cAMP it dissociates into 2 active monomeric C subunits and an R dimer.</text>
</comment>
<feature type="binding site" evidence="9">
    <location>
        <position position="257"/>
    </location>
    <ligand>
        <name>3',5'-cyclic AMP</name>
        <dbReference type="ChEBI" id="CHEBI:58165"/>
        <label>1</label>
    </ligand>
</feature>
<dbReference type="PROSITE" id="PS00889">
    <property type="entry name" value="CNMP_BINDING_2"/>
    <property type="match status" value="2"/>
</dbReference>
<dbReference type="InterPro" id="IPR014710">
    <property type="entry name" value="RmlC-like_jellyroll"/>
</dbReference>
<reference evidence="12" key="1">
    <citation type="journal article" date="2020" name="Microb. Genom.">
        <title>Genetic diversity of clinical and environmental Mucorales isolates obtained from an investigation of mucormycosis cases among solid organ transplant recipients.</title>
        <authorList>
            <person name="Nguyen M.H."/>
            <person name="Kaul D."/>
            <person name="Muto C."/>
            <person name="Cheng S.J."/>
            <person name="Richter R.A."/>
            <person name="Bruno V.M."/>
            <person name="Liu G."/>
            <person name="Beyhan S."/>
            <person name="Sundermann A.J."/>
            <person name="Mounaud S."/>
            <person name="Pasculle A.W."/>
            <person name="Nierman W.C."/>
            <person name="Driscoll E."/>
            <person name="Cumbie R."/>
            <person name="Clancy C.J."/>
            <person name="Dupont C.L."/>
        </authorList>
    </citation>
    <scope>NUCLEOTIDE SEQUENCE</scope>
    <source>
        <strain evidence="12">GL11</strain>
    </source>
</reference>
<dbReference type="FunFam" id="2.60.120.10:FF:000039">
    <property type="entry name" value="cAMP-dependent protein kinase regulatory subunit"/>
    <property type="match status" value="1"/>
</dbReference>
<dbReference type="GO" id="GO:0005634">
    <property type="term" value="C:nucleus"/>
    <property type="evidence" value="ECO:0007669"/>
    <property type="project" value="TreeGrafter"/>
</dbReference>
<dbReference type="Pfam" id="PF02197">
    <property type="entry name" value="RIIa"/>
    <property type="match status" value="1"/>
</dbReference>
<dbReference type="GO" id="GO:0034236">
    <property type="term" value="F:protein kinase A catalytic subunit binding"/>
    <property type="evidence" value="ECO:0007669"/>
    <property type="project" value="TreeGrafter"/>
</dbReference>
<feature type="region of interest" description="Disordered" evidence="10">
    <location>
        <begin position="130"/>
        <end position="149"/>
    </location>
</feature>
<dbReference type="InterPro" id="IPR050503">
    <property type="entry name" value="cAMP-dep_PK_reg_su-like"/>
</dbReference>
<evidence type="ECO:0000256" key="4">
    <source>
        <dbReference type="ARBA" id="ARBA00022566"/>
    </source>
</evidence>
<comment type="similarity">
    <text evidence="1 8">Belongs to the cAMP-dependent kinase regulatory chain family.</text>
</comment>
<dbReference type="EMBL" id="JAANQT010001794">
    <property type="protein sequence ID" value="KAG1303942.1"/>
    <property type="molecule type" value="Genomic_DNA"/>
</dbReference>
<dbReference type="PIRSF" id="PIRSF000548">
    <property type="entry name" value="PK_regulatory"/>
    <property type="match status" value="1"/>
</dbReference>
<accession>A0A9P6X2L4</accession>
<evidence type="ECO:0000313" key="12">
    <source>
        <dbReference type="EMBL" id="KAG1303942.1"/>
    </source>
</evidence>
<dbReference type="SMART" id="SM00100">
    <property type="entry name" value="cNMP"/>
    <property type="match status" value="2"/>
</dbReference>
<evidence type="ECO:0000256" key="7">
    <source>
        <dbReference type="ARBA" id="ARBA00023149"/>
    </source>
</evidence>
<dbReference type="Pfam" id="PF00027">
    <property type="entry name" value="cNMP_binding"/>
    <property type="match status" value="2"/>
</dbReference>
<dbReference type="GO" id="GO:0005952">
    <property type="term" value="C:cAMP-dependent protein kinase complex"/>
    <property type="evidence" value="ECO:0007669"/>
    <property type="project" value="InterPro"/>
</dbReference>
<evidence type="ECO:0000256" key="5">
    <source>
        <dbReference type="ARBA" id="ARBA00022737"/>
    </source>
</evidence>
<dbReference type="CDD" id="cd12098">
    <property type="entry name" value="DD_R_ScPKA-like"/>
    <property type="match status" value="1"/>
</dbReference>
<evidence type="ECO:0000256" key="2">
    <source>
        <dbReference type="ARBA" id="ARBA00020355"/>
    </source>
</evidence>
<dbReference type="InterPro" id="IPR003117">
    <property type="entry name" value="cAMP_dep_PK_reg_su_I/II_a/b"/>
</dbReference>
<dbReference type="InterPro" id="IPR018488">
    <property type="entry name" value="cNMP-bd_CS"/>
</dbReference>
<feature type="compositionally biased region" description="Polar residues" evidence="10">
    <location>
        <begin position="135"/>
        <end position="149"/>
    </location>
</feature>
<dbReference type="Proteomes" id="UP000716291">
    <property type="component" value="Unassembled WGS sequence"/>
</dbReference>
<dbReference type="OrthoDB" id="417078at2759"/>
<keyword evidence="3" id="KW-0597">Phosphoprotein</keyword>
<dbReference type="PROSITE" id="PS00888">
    <property type="entry name" value="CNMP_BINDING_1"/>
    <property type="match status" value="2"/>
</dbReference>
<dbReference type="PROSITE" id="PS50042">
    <property type="entry name" value="CNMP_BINDING_3"/>
    <property type="match status" value="2"/>
</dbReference>
<protein>
    <recommendedName>
        <fullName evidence="2 8">cAMP-dependent protein kinase regulatory subunit</fullName>
    </recommendedName>
</protein>
<proteinExistence type="inferred from homology"/>
<dbReference type="GO" id="GO:0033554">
    <property type="term" value="P:cellular response to stress"/>
    <property type="evidence" value="ECO:0007669"/>
    <property type="project" value="UniProtKB-ARBA"/>
</dbReference>
<evidence type="ECO:0000256" key="1">
    <source>
        <dbReference type="ARBA" id="ARBA00005753"/>
    </source>
</evidence>
<gene>
    <name evidence="12" type="ORF">G6F64_009636</name>
</gene>
<evidence type="ECO:0000256" key="10">
    <source>
        <dbReference type="SAM" id="MobiDB-lite"/>
    </source>
</evidence>
<dbReference type="CDD" id="cd00038">
    <property type="entry name" value="CAP_ED"/>
    <property type="match status" value="2"/>
</dbReference>
<dbReference type="GO" id="GO:0005829">
    <property type="term" value="C:cytosol"/>
    <property type="evidence" value="ECO:0007669"/>
    <property type="project" value="TreeGrafter"/>
</dbReference>
<dbReference type="GO" id="GO:0004862">
    <property type="term" value="F:cAMP-dependent protein kinase inhibitor activity"/>
    <property type="evidence" value="ECO:0007669"/>
    <property type="project" value="TreeGrafter"/>
</dbReference>
<dbReference type="SUPFAM" id="SSF51206">
    <property type="entry name" value="cAMP-binding domain-like"/>
    <property type="match status" value="2"/>
</dbReference>
<name>A0A9P6X2L4_RHIOR</name>
<keyword evidence="6 8" id="KW-0547">Nucleotide-binding</keyword>
<sequence length="427" mass="48574">MAAVSKFGKIQCCMIAEEQPMFQFTPQTDEYTQLLTELHAEYCSEQPSDALQFCFNFFMRKLEAQRRTYRSENVQQDNHDFYPNNDDIHPLFEQKEQLEDTHMFDWNTNNNTENGCDEFEDEEHDDFSTDLLPSITPTNYNRGRRTSVSAESMAPTQDFIKVVIPKSQSQAERIRVSVSSNFLFRNLDEEQYQDVVNAMSEKQVESGTVVIEQGAVGDYFYVVESGTLDCFISGHKVTSYEAGGSFGELALMYNAPRAATITATSHSVLWALDRVTFRTILMENTSRKRQMYEAFLSEVVLLKSLEPYERHKIADALESVYFENGEEVVKQGDIGDQFYIIESGEAAVFKRNVQSGATHQVNKLERGSYFGELALLNDSPRAATVIAHGKLKCATLGKKAFNRLLGPVLDILKRNSENYHAIINQQS</sequence>
<evidence type="ECO:0000313" key="13">
    <source>
        <dbReference type="Proteomes" id="UP000716291"/>
    </source>
</evidence>
<dbReference type="AlphaFoldDB" id="A0A9P6X2L4"/>
<dbReference type="InterPro" id="IPR000595">
    <property type="entry name" value="cNMP-bd_dom"/>
</dbReference>
<evidence type="ECO:0000256" key="3">
    <source>
        <dbReference type="ARBA" id="ARBA00022553"/>
    </source>
</evidence>
<dbReference type="InterPro" id="IPR018490">
    <property type="entry name" value="cNMP-bd_dom_sf"/>
</dbReference>
<dbReference type="FunFam" id="2.60.120.10:FF:000006">
    <property type="entry name" value="cAMP-dependent protein kinase type I-alpha regulatory subunit"/>
    <property type="match status" value="1"/>
</dbReference>
<comment type="caution">
    <text evidence="12">The sequence shown here is derived from an EMBL/GenBank/DDBJ whole genome shotgun (WGS) entry which is preliminary data.</text>
</comment>
<dbReference type="PANTHER" id="PTHR11635">
    <property type="entry name" value="CAMP-DEPENDENT PROTEIN KINASE REGULATORY CHAIN"/>
    <property type="match status" value="1"/>
</dbReference>
<dbReference type="PRINTS" id="PR00103">
    <property type="entry name" value="CAMPKINASE"/>
</dbReference>
<feature type="domain" description="Cyclic nucleotide-binding" evidence="11">
    <location>
        <begin position="183"/>
        <end position="298"/>
    </location>
</feature>
<dbReference type="PANTHER" id="PTHR11635:SF152">
    <property type="entry name" value="CAMP-DEPENDENT PROTEIN KINASE TYPE I REGULATORY SUBUNIT-RELATED"/>
    <property type="match status" value="1"/>
</dbReference>
<keyword evidence="13" id="KW-1185">Reference proteome</keyword>
<evidence type="ECO:0000256" key="6">
    <source>
        <dbReference type="ARBA" id="ARBA00022741"/>
    </source>
</evidence>
<evidence type="ECO:0000256" key="9">
    <source>
        <dbReference type="PIRSR" id="PIRSR000548-1"/>
    </source>
</evidence>
<feature type="binding site" evidence="9">
    <location>
        <position position="372"/>
    </location>
    <ligand>
        <name>3',5'-cyclic AMP</name>
        <dbReference type="ChEBI" id="CHEBI:58165"/>
        <label>2</label>
    </ligand>
</feature>